<dbReference type="EMBL" id="DAAEQL010000010">
    <property type="protein sequence ID" value="HAA8491589.1"/>
    <property type="molecule type" value="Genomic_DNA"/>
</dbReference>
<evidence type="ECO:0000313" key="17">
    <source>
        <dbReference type="EMBL" id="UUJ81138.1"/>
    </source>
</evidence>
<evidence type="ECO:0000313" key="13">
    <source>
        <dbReference type="EMBL" id="EDP8411267.1"/>
    </source>
</evidence>
<dbReference type="Proteomes" id="UP000352246">
    <property type="component" value="Unassembled WGS sequence"/>
</dbReference>
<evidence type="ECO:0000313" key="7">
    <source>
        <dbReference type="EMBL" id="EAH0219489.1"/>
    </source>
</evidence>
<evidence type="ECO:0000313" key="23">
    <source>
        <dbReference type="Proteomes" id="UP000460224"/>
    </source>
</evidence>
<reference evidence="14 31" key="2">
    <citation type="journal article" date="2018" name="Genome Biol.">
        <title>SKESA: strategic k-mer extension for scrupulous assemblies.</title>
        <authorList>
            <person name="Souvorov A."/>
            <person name="Agarwala R."/>
            <person name="Lipman D.J."/>
        </authorList>
    </citation>
    <scope>NUCLEOTIDE SEQUENCE [LARGE SCALE GENOMIC DNA]</scope>
    <source>
        <strain evidence="14">09CEB371LM</strain>
        <strain evidence="15">Sam_F526FDD3-C0F7-43DB-B204-E231FEF9C926</strain>
    </source>
</reference>
<reference evidence="19 21" key="4">
    <citation type="submission" date="2018-06" db="EMBL/GenBank/DDBJ databases">
        <authorList>
            <consortium name="GenomeTrakr: Next Generation Sequencing Network for Food Pathogen Tracability"/>
        </authorList>
    </citation>
    <scope>NUCLEOTIDE SEQUENCE [LARGE SCALE GENOMIC DNA]</scope>
    <source>
        <strain evidence="11 20">FDA00014472</strain>
        <strain evidence="5 19">FLAG-54356</strain>
        <strain evidence="3 21">NYAG13B12507-5</strain>
    </source>
</reference>
<dbReference type="EMBL" id="AABEQV010000014">
    <property type="protein sequence ID" value="EAG9858305.1"/>
    <property type="molecule type" value="Genomic_DNA"/>
</dbReference>
<evidence type="ECO:0000313" key="6">
    <source>
        <dbReference type="EMBL" id="EAG9858305.1"/>
    </source>
</evidence>
<dbReference type="EMBL" id="DAAEEB010000014">
    <property type="protein sequence ID" value="HAA8054391.1"/>
    <property type="molecule type" value="Genomic_DNA"/>
</dbReference>
<dbReference type="EMBL" id="AABEVT010000010">
    <property type="protein sequence ID" value="EAH0253559.1"/>
    <property type="molecule type" value="Genomic_DNA"/>
</dbReference>
<dbReference type="Proteomes" id="UP000517258">
    <property type="component" value="Unassembled WGS sequence"/>
</dbReference>
<evidence type="ECO:0000313" key="3">
    <source>
        <dbReference type="EMBL" id="EAD8147485.1"/>
    </source>
</evidence>
<evidence type="ECO:0000313" key="31">
    <source>
        <dbReference type="Proteomes" id="UP000840567"/>
    </source>
</evidence>
<evidence type="ECO:0000313" key="1">
    <source>
        <dbReference type="EMBL" id="AMQ45760.1"/>
    </source>
</evidence>
<dbReference type="EMBL" id="AABAWE010000009">
    <property type="protein sequence ID" value="EAG2088465.1"/>
    <property type="molecule type" value="Genomic_DNA"/>
</dbReference>
<dbReference type="Proteomes" id="UP000193519">
    <property type="component" value="Plasmid pLM58-55"/>
</dbReference>
<dbReference type="Proteomes" id="UP000460224">
    <property type="component" value="Unassembled WGS sequence"/>
</dbReference>
<dbReference type="PATRIC" id="fig|1639.1020.peg.699"/>
<evidence type="ECO:0000313" key="2">
    <source>
        <dbReference type="EMBL" id="EAC4483986.1"/>
    </source>
</evidence>
<reference evidence="1" key="1">
    <citation type="submission" date="2016-01" db="EMBL/GenBank/DDBJ databases">
        <title>Whole Genome Sequence of Listeria monocytogenes Serovar 1/2a Strain IZSAM_Lm_15_17439_A144 responsible of a human outbreak in 2008.</title>
        <authorList>
            <person name="Orsini M."/>
            <person name="Ordinelli A."/>
            <person name="Cornacchia A."/>
            <person name="Acciari V."/>
            <person name="Centorame P."/>
            <person name="Torresi M."/>
            <person name="Pompei A."/>
            <person name="Camma C."/>
            <person name="Gattuso A."/>
            <person name="Gianfranceschi M."/>
            <person name="Pomilio F."/>
        </authorList>
    </citation>
    <scope>NUCLEOTIDE SEQUENCE</scope>
    <source>
        <strain evidence="1">IZSAM_Lm_15_17439_A144</strain>
        <plasmid evidence="1">pLmA144</plasmid>
    </source>
</reference>
<reference evidence="26 27" key="5">
    <citation type="submission" date="2019-04" db="EMBL/GenBank/DDBJ databases">
        <authorList>
            <person name="Ashton P.M."/>
            <person name="Dallman T."/>
            <person name="Nair S."/>
            <person name="De Pinna E."/>
            <person name="Peters T."/>
            <person name="Grant K."/>
        </authorList>
    </citation>
    <scope>NUCLEOTIDE SEQUENCE [LARGE SCALE GENOMIC DNA]</scope>
    <source>
        <strain evidence="8 30">406731</strain>
        <strain evidence="6 29">429821</strain>
        <strain evidence="9 27">562417</strain>
        <strain evidence="10 28">562428</strain>
        <strain evidence="7 26">563356</strain>
        <strain evidence="2 22">688377</strain>
        <strain evidence="12 25">760311</strain>
        <strain evidence="13 24">883775</strain>
        <strain evidence="4">RL15000161</strain>
    </source>
</reference>
<evidence type="ECO:0000313" key="12">
    <source>
        <dbReference type="EMBL" id="ECL0132222.1"/>
    </source>
</evidence>
<geneLocation type="plasmid" evidence="1">
    <name>pLmA144</name>
</geneLocation>
<protein>
    <submittedName>
        <fullName evidence="1">Uncharacterized protein</fullName>
    </submittedName>
</protein>
<evidence type="ECO:0000313" key="14">
    <source>
        <dbReference type="EMBL" id="HAA8054391.1"/>
    </source>
</evidence>
<evidence type="ECO:0000313" key="21">
    <source>
        <dbReference type="Proteomes" id="UP000371553"/>
    </source>
</evidence>
<dbReference type="Proteomes" id="UP000840039">
    <property type="component" value="Unassembled WGS sequence"/>
</dbReference>
<evidence type="ECO:0000313" key="19">
    <source>
        <dbReference type="Proteomes" id="UP000337746"/>
    </source>
</evidence>
<evidence type="ECO:0000313" key="9">
    <source>
        <dbReference type="EMBL" id="EAH1616595.1"/>
    </source>
</evidence>
<dbReference type="EMBL" id="QDAY01000008">
    <property type="protein sequence ID" value="KAA9446542.1"/>
    <property type="molecule type" value="Genomic_DNA"/>
</dbReference>
<evidence type="ECO:0000313" key="22">
    <source>
        <dbReference type="Proteomes" id="UP000413786"/>
    </source>
</evidence>
<dbReference type="EMBL" id="AAARIE010000021">
    <property type="protein sequence ID" value="EAE2661138.1"/>
    <property type="molecule type" value="Genomic_DNA"/>
</dbReference>
<evidence type="ECO:0000313" key="29">
    <source>
        <dbReference type="Proteomes" id="UP000548826"/>
    </source>
</evidence>
<dbReference type="Proteomes" id="UP000548826">
    <property type="component" value="Unassembled WGS sequence"/>
</dbReference>
<organism evidence="1">
    <name type="scientific">Listeria monocytogenes</name>
    <dbReference type="NCBI Taxonomy" id="1639"/>
    <lineage>
        <taxon>Bacteria</taxon>
        <taxon>Bacillati</taxon>
        <taxon>Bacillota</taxon>
        <taxon>Bacilli</taxon>
        <taxon>Bacillales</taxon>
        <taxon>Listeriaceae</taxon>
        <taxon>Listeria</taxon>
    </lineage>
</organism>
<evidence type="ECO:0000313" key="15">
    <source>
        <dbReference type="EMBL" id="HAA8491589.1"/>
    </source>
</evidence>
<evidence type="ECO:0000313" key="8">
    <source>
        <dbReference type="EMBL" id="EAH0253559.1"/>
    </source>
</evidence>
<dbReference type="Proteomes" id="UP000529135">
    <property type="component" value="Unassembled WGS sequence"/>
</dbReference>
<evidence type="ECO:0000313" key="16">
    <source>
        <dbReference type="EMBL" id="KAA9446542.1"/>
    </source>
</evidence>
<reference evidence="16 23" key="3">
    <citation type="submission" date="2018-04" db="EMBL/GenBank/DDBJ databases">
        <title>Genome Analysis of a Prevalent Clone of Listeria monocytogenes Sequence Type 87 in China.</title>
        <authorList>
            <person name="Wang Y."/>
        </authorList>
    </citation>
    <scope>NUCLEOTIDE SEQUENCE [LARGE SCALE GENOMIC DNA]</scope>
    <source>
        <strain evidence="16 23">ICDC_LM1523</strain>
    </source>
</reference>
<sequence length="239" mass="28645">MFSIDEKQLKPTEVGTKRIAPVPVPVENRNDISTDVQKIMEKHPVRLKRRKKEVQEKKSYFKGVINKKGIEKVMRIKDYDEMNQVFIMRDDTYVNIFRLDSYNLVDISDAALDEMIADYHKYIKATHSPIKYVTMRFPFNAQEQIEYWKEKYYKSNDPIDHFFIGKTIERLEEMEDNTTDIEYYIFIYGETLQDYVENEKTMKNQLNKSVRVMDIPFNKKRTILFKLHNLNSKVINIQS</sequence>
<evidence type="ECO:0000313" key="28">
    <source>
        <dbReference type="Proteomes" id="UP000529135"/>
    </source>
</evidence>
<evidence type="ECO:0000313" key="20">
    <source>
        <dbReference type="Proteomes" id="UP000352246"/>
    </source>
</evidence>
<dbReference type="AlphaFoldDB" id="A0A142EC72"/>
<evidence type="ECO:0000313" key="4">
    <source>
        <dbReference type="EMBL" id="EAE2661138.1"/>
    </source>
</evidence>
<dbReference type="EMBL" id="AAAIJX010000013">
    <property type="protein sequence ID" value="EAC4483986.1"/>
    <property type="molecule type" value="Genomic_DNA"/>
</dbReference>
<dbReference type="RefSeq" id="WP_012952166.1">
    <property type="nucleotide sequence ID" value="NZ_BAAFVI010000019.1"/>
</dbReference>
<evidence type="ECO:0000313" key="30">
    <source>
        <dbReference type="Proteomes" id="UP000566597"/>
    </source>
</evidence>
<dbReference type="EMBL" id="AABFMV010000016">
    <property type="protein sequence ID" value="EAH1616595.1"/>
    <property type="molecule type" value="Genomic_DNA"/>
</dbReference>
<evidence type="ECO:0000313" key="26">
    <source>
        <dbReference type="Proteomes" id="UP000517258"/>
    </source>
</evidence>
<dbReference type="Proteomes" id="UP000470497">
    <property type="component" value="Unassembled WGS sequence"/>
</dbReference>
<evidence type="ECO:0000313" key="10">
    <source>
        <dbReference type="EMBL" id="EAH3128385.1"/>
    </source>
</evidence>
<keyword evidence="1" id="KW-0614">Plasmid</keyword>
<proteinExistence type="predicted"/>
<evidence type="ECO:0000313" key="5">
    <source>
        <dbReference type="EMBL" id="EAG2088465.1"/>
    </source>
</evidence>
<dbReference type="EMBL" id="AANOZB010000013">
    <property type="protein sequence ID" value="EDP8411267.1"/>
    <property type="molecule type" value="Genomic_DNA"/>
</dbReference>
<evidence type="ECO:0000313" key="27">
    <source>
        <dbReference type="Proteomes" id="UP000525068"/>
    </source>
</evidence>
<dbReference type="Proteomes" id="UP000371553">
    <property type="component" value="Unassembled WGS sequence"/>
</dbReference>
<dbReference type="Proteomes" id="UP000413786">
    <property type="component" value="Unassembled WGS sequence"/>
</dbReference>
<dbReference type="Proteomes" id="UP000337746">
    <property type="component" value="Unassembled WGS sequence"/>
</dbReference>
<dbReference type="EMBL" id="AAAPCR010000022">
    <property type="protein sequence ID" value="EAD8147485.1"/>
    <property type="molecule type" value="Genomic_DNA"/>
</dbReference>
<dbReference type="Proteomes" id="UP000566597">
    <property type="component" value="Unassembled WGS sequence"/>
</dbReference>
<evidence type="ECO:0000313" key="11">
    <source>
        <dbReference type="EMBL" id="ECH7212725.1"/>
    </source>
</evidence>
<name>A0A142EC72_LISMN</name>
<dbReference type="EMBL" id="AABGFX010000015">
    <property type="protein sequence ID" value="EAH3128385.1"/>
    <property type="molecule type" value="Genomic_DNA"/>
</dbReference>
<dbReference type="Proteomes" id="UP000478945">
    <property type="component" value="Unassembled WGS sequence"/>
</dbReference>
<dbReference type="EMBL" id="AAJEKY010000014">
    <property type="protein sequence ID" value="ECL0132222.1"/>
    <property type="molecule type" value="Genomic_DNA"/>
</dbReference>
<dbReference type="EMBL" id="AAISWI010000026">
    <property type="protein sequence ID" value="ECH7212725.1"/>
    <property type="molecule type" value="Genomic_DNA"/>
</dbReference>
<evidence type="ECO:0000313" key="24">
    <source>
        <dbReference type="Proteomes" id="UP000470497"/>
    </source>
</evidence>
<dbReference type="Proteomes" id="UP000525068">
    <property type="component" value="Unassembled WGS sequence"/>
</dbReference>
<dbReference type="Proteomes" id="UP000383365">
    <property type="component" value="Unassembled WGS sequence"/>
</dbReference>
<dbReference type="EMBL" id="CP098508">
    <property type="protein sequence ID" value="UUJ81138.1"/>
    <property type="molecule type" value="Genomic_DNA"/>
</dbReference>
<accession>A0A142EC72</accession>
<gene>
    <name evidence="5" type="ORF">BCZ21_14445</name>
    <name evidence="17" type="ORF">BES38_14975</name>
    <name evidence="3" type="ORF">CD20_15660</name>
    <name evidence="9" type="ORF">D4271_14345</name>
    <name evidence="6" type="ORF">D4C60_14985</name>
    <name evidence="7" type="ORF">D4D89_14280</name>
    <name evidence="8" type="ORF">D4U23_14295</name>
    <name evidence="10" type="ORF">D5M70_13810</name>
    <name evidence="16" type="ORF">DCK61_15180</name>
    <name evidence="2" type="ORF">E0I39_13890</name>
    <name evidence="4" type="ORF">E1V33_13305</name>
    <name evidence="12" type="ORF">FJU19_14050</name>
    <name evidence="11" type="ORF">FPL45_15455</name>
    <name evidence="13" type="ORF">G3R95_002846</name>
    <name evidence="14" type="ORF">GHH22_14700</name>
    <name evidence="15" type="ORF">GHO09_13845</name>
    <name evidence="1" type="ORF">pA144_0015</name>
</gene>
<reference evidence="17" key="7">
    <citation type="submission" date="2022-06" db="EMBL/GenBank/DDBJ databases">
        <title>Complete genomes of Listeria monocytogenes strains L58-55 and 6179.</title>
        <authorList>
            <person name="Schmitz-Esser S."/>
            <person name="Tibbs-Cortes B.W."/>
        </authorList>
    </citation>
    <scope>NUCLEOTIDE SEQUENCE</scope>
    <source>
        <strain evidence="17">L58-55</strain>
        <plasmid evidence="17">pLM58-55</plasmid>
    </source>
</reference>
<dbReference type="EMBL" id="AABEVI010000014">
    <property type="protein sequence ID" value="EAH0219489.1"/>
    <property type="molecule type" value="Genomic_DNA"/>
</dbReference>
<evidence type="ECO:0000313" key="25">
    <source>
        <dbReference type="Proteomes" id="UP000478945"/>
    </source>
</evidence>
<reference evidence="14" key="6">
    <citation type="submission" date="2019-10" db="EMBL/GenBank/DDBJ databases">
        <authorList>
            <consortium name="NCBI Pathogen Detection Project"/>
        </authorList>
    </citation>
    <scope>NUCLEOTIDE SEQUENCE</scope>
    <source>
        <strain evidence="14">09CEB371LM</strain>
        <strain evidence="15">Sam_F526FDD3-C0F7-43DB-B204-E231FEF9C926</strain>
    </source>
</reference>
<dbReference type="Proteomes" id="UP000840567">
    <property type="component" value="Unassembled WGS sequence"/>
</dbReference>
<evidence type="ECO:0000313" key="18">
    <source>
        <dbReference type="Proteomes" id="UP000193519"/>
    </source>
</evidence>
<geneLocation type="plasmid" evidence="17 18">
    <name>pLM58-55</name>
</geneLocation>
<dbReference type="EMBL" id="KU513859">
    <property type="protein sequence ID" value="AMQ45760.1"/>
    <property type="molecule type" value="Genomic_DNA"/>
</dbReference>